<dbReference type="InterPro" id="IPR018683">
    <property type="entry name" value="DUF2169"/>
</dbReference>
<proteinExistence type="predicted"/>
<dbReference type="HOGENOM" id="CLU_045796_0_0_4"/>
<gene>
    <name evidence="2" type="ORF">VAPA_1c02630</name>
</gene>
<dbReference type="Pfam" id="PF09937">
    <property type="entry name" value="DUF2169"/>
    <property type="match status" value="1"/>
</dbReference>
<name>T1X455_VARPD</name>
<dbReference type="RefSeq" id="WP_021004961.1">
    <property type="nucleotide sequence ID" value="NC_022247.1"/>
</dbReference>
<organism evidence="2 3">
    <name type="scientific">Variovorax paradoxus B4</name>
    <dbReference type="NCBI Taxonomy" id="1246301"/>
    <lineage>
        <taxon>Bacteria</taxon>
        <taxon>Pseudomonadati</taxon>
        <taxon>Pseudomonadota</taxon>
        <taxon>Betaproteobacteria</taxon>
        <taxon>Burkholderiales</taxon>
        <taxon>Comamonadaceae</taxon>
        <taxon>Variovorax</taxon>
    </lineage>
</organism>
<evidence type="ECO:0000313" key="2">
    <source>
        <dbReference type="EMBL" id="AGU47393.1"/>
    </source>
</evidence>
<protein>
    <recommendedName>
        <fullName evidence="1">DUF2169 domain-containing protein</fullName>
    </recommendedName>
</protein>
<feature type="domain" description="DUF2169" evidence="1">
    <location>
        <begin position="23"/>
        <end position="324"/>
    </location>
</feature>
<evidence type="ECO:0000259" key="1">
    <source>
        <dbReference type="Pfam" id="PF09937"/>
    </source>
</evidence>
<dbReference type="AlphaFoldDB" id="T1X455"/>
<dbReference type="Proteomes" id="UP000016223">
    <property type="component" value="Chromosome 1"/>
</dbReference>
<reference evidence="2 3" key="1">
    <citation type="submission" date="2012-10" db="EMBL/GenBank/DDBJ databases">
        <title>Genome sequence of Variovorax paradoxus B4.</title>
        <authorList>
            <person name="Schuldes J."/>
            <person name="Brandt U."/>
            <person name="Hiessl S."/>
            <person name="Wuebbeler J.H."/>
            <person name="Thuermer A."/>
            <person name="Steinbuechel A."/>
            <person name="Daniel R."/>
        </authorList>
    </citation>
    <scope>NUCLEOTIDE SEQUENCE [LARGE SCALE GENOMIC DNA]</scope>
    <source>
        <strain evidence="2 3">B4</strain>
    </source>
</reference>
<sequence length="383" mass="41961">MEVAVGNKNLVAGAVVALDVASREHLVVVAKATWRIPLPRQRPGPLPPEALQQTDLYVAEPGLSAMLYGSDFARFKPRCDVLFNASAHSPNGEPVTQLAVGWRVGPLSKRLNVVGPRTWLRAFGSTTLSAPAPFTRLPLHYGLAFGGKRIRLAGKGDARQFVEETLPSNPSGVGYAATVASDIIDGVPAPSLEAMNEPFARPADMHAPVAFSAIGRHWLPRKTYSGTCDDAWRRDVFPLLPADFDEQFHQCAPQDQQMGYPRGGEEVILLNMMAARPDVRFHLPMLDSVPVRVLRKDYSVQTCEAVVDTLYFEPDQERFSVVWRTSLPIRRRAQEFEAIAVGPVDPAWWAARSMGLDGSECAGCGPEESEAVMLGGRHGAWER</sequence>
<dbReference type="PATRIC" id="fig|1246301.3.peg.273"/>
<accession>T1X455</accession>
<dbReference type="EMBL" id="CP003911">
    <property type="protein sequence ID" value="AGU47393.1"/>
    <property type="molecule type" value="Genomic_DNA"/>
</dbReference>
<dbReference type="KEGG" id="vpd:VAPA_1c02630"/>
<dbReference type="OrthoDB" id="237820at2"/>
<evidence type="ECO:0000313" key="3">
    <source>
        <dbReference type="Proteomes" id="UP000016223"/>
    </source>
</evidence>